<keyword evidence="2" id="KW-0812">Transmembrane</keyword>
<keyword evidence="2" id="KW-1133">Transmembrane helix</keyword>
<dbReference type="PANTHER" id="PTHR38687:SF1">
    <property type="entry name" value="CELL DIVISION PROTEIN DEDD"/>
    <property type="match status" value="1"/>
</dbReference>
<feature type="compositionally biased region" description="Pro residues" evidence="1">
    <location>
        <begin position="149"/>
        <end position="164"/>
    </location>
</feature>
<evidence type="ECO:0000313" key="5">
    <source>
        <dbReference type="Proteomes" id="UP000184327"/>
    </source>
</evidence>
<dbReference type="InterPro" id="IPR007730">
    <property type="entry name" value="SPOR-like_dom"/>
</dbReference>
<feature type="region of interest" description="Disordered" evidence="1">
    <location>
        <begin position="1"/>
        <end position="32"/>
    </location>
</feature>
<dbReference type="STRING" id="1122156.SAMN02745117_01376"/>
<dbReference type="PROSITE" id="PS51724">
    <property type="entry name" value="SPOR"/>
    <property type="match status" value="1"/>
</dbReference>
<evidence type="ECO:0000313" key="4">
    <source>
        <dbReference type="EMBL" id="SHF12704.1"/>
    </source>
</evidence>
<dbReference type="PRINTS" id="PR01217">
    <property type="entry name" value="PRICHEXTENSN"/>
</dbReference>
<accession>A0A1M4Z3R6</accession>
<feature type="compositionally biased region" description="Polar residues" evidence="1">
    <location>
        <begin position="126"/>
        <end position="143"/>
    </location>
</feature>
<evidence type="ECO:0000256" key="2">
    <source>
        <dbReference type="SAM" id="Phobius"/>
    </source>
</evidence>
<reference evidence="4 5" key="1">
    <citation type="submission" date="2016-11" db="EMBL/GenBank/DDBJ databases">
        <authorList>
            <person name="Jaros S."/>
            <person name="Januszkiewicz K."/>
            <person name="Wedrychowicz H."/>
        </authorList>
    </citation>
    <scope>NUCLEOTIDE SEQUENCE [LARGE SCALE GENOMIC DNA]</scope>
    <source>
        <strain evidence="4 5">DSM 16112</strain>
    </source>
</reference>
<feature type="region of interest" description="Disordered" evidence="1">
    <location>
        <begin position="126"/>
        <end position="227"/>
    </location>
</feature>
<keyword evidence="5" id="KW-1185">Reference proteome</keyword>
<feature type="domain" description="SPOR" evidence="3">
    <location>
        <begin position="250"/>
        <end position="328"/>
    </location>
</feature>
<gene>
    <name evidence="4" type="ORF">SAMN02745117_01376</name>
</gene>
<dbReference type="SUPFAM" id="SSF110997">
    <property type="entry name" value="Sporulation related repeat"/>
    <property type="match status" value="1"/>
</dbReference>
<protein>
    <submittedName>
        <fullName evidence="4">DedD protein</fullName>
    </submittedName>
</protein>
<dbReference type="OrthoDB" id="9181370at2"/>
<feature type="compositionally biased region" description="Basic and acidic residues" evidence="1">
    <location>
        <begin position="165"/>
        <end position="177"/>
    </location>
</feature>
<evidence type="ECO:0000259" key="3">
    <source>
        <dbReference type="PROSITE" id="PS51724"/>
    </source>
</evidence>
<dbReference type="InterPro" id="IPR052521">
    <property type="entry name" value="Cell_div_SPOR-domain"/>
</dbReference>
<dbReference type="GO" id="GO:0032153">
    <property type="term" value="C:cell division site"/>
    <property type="evidence" value="ECO:0007669"/>
    <property type="project" value="TreeGrafter"/>
</dbReference>
<dbReference type="PANTHER" id="PTHR38687">
    <property type="entry name" value="CELL DIVISION PROTEIN DEDD-RELATED"/>
    <property type="match status" value="1"/>
</dbReference>
<dbReference type="GO" id="GO:0042834">
    <property type="term" value="F:peptidoglycan binding"/>
    <property type="evidence" value="ECO:0007669"/>
    <property type="project" value="InterPro"/>
</dbReference>
<dbReference type="GO" id="GO:0032506">
    <property type="term" value="P:cytokinetic process"/>
    <property type="evidence" value="ECO:0007669"/>
    <property type="project" value="TreeGrafter"/>
</dbReference>
<proteinExistence type="predicted"/>
<feature type="transmembrane region" description="Helical" evidence="2">
    <location>
        <begin position="41"/>
        <end position="59"/>
    </location>
</feature>
<feature type="compositionally biased region" description="Pro residues" evidence="1">
    <location>
        <begin position="204"/>
        <end position="222"/>
    </location>
</feature>
<dbReference type="Proteomes" id="UP000184327">
    <property type="component" value="Unassembled WGS sequence"/>
</dbReference>
<keyword evidence="2" id="KW-0472">Membrane</keyword>
<dbReference type="Pfam" id="PF05036">
    <property type="entry name" value="SPOR"/>
    <property type="match status" value="1"/>
</dbReference>
<dbReference type="GO" id="GO:0030428">
    <property type="term" value="C:cell septum"/>
    <property type="evidence" value="ECO:0007669"/>
    <property type="project" value="TreeGrafter"/>
</dbReference>
<sequence>MALFGSRKTADSAPGESKRSVRGRSSSDTVEDMRRRARHRLIGACVLVLAGVVVFPMLFDTQPRPIPVVAQVEIPGVESAAPLVVPSAVADGAPAASPTSDSAALPPSVVVAAAPAVVTAVASATQAGRTESVAQSAARNAQRTEAAPAPAPKPPAPAPTPKPTPKPEPKPAPKPEPRATTQPAAPKPAPAKPAEKPVAAPKPAATPPAPVAAPVVQPPPVKPASVRNDEAARARALLEGRPSEPPRQNRADQGRFIVQVGAYTDAAKAQEVRAQIEMLGLRTYTQVAQTPTGRATRVRVGPFNSRADADKAAARISGAKLPSVILTL</sequence>
<dbReference type="RefSeq" id="WP_073355961.1">
    <property type="nucleotide sequence ID" value="NZ_FQUZ01000013.1"/>
</dbReference>
<dbReference type="EMBL" id="FQUZ01000013">
    <property type="protein sequence ID" value="SHF12704.1"/>
    <property type="molecule type" value="Genomic_DNA"/>
</dbReference>
<evidence type="ECO:0000256" key="1">
    <source>
        <dbReference type="SAM" id="MobiDB-lite"/>
    </source>
</evidence>
<dbReference type="Gene3D" id="3.30.70.1070">
    <property type="entry name" value="Sporulation related repeat"/>
    <property type="match status" value="1"/>
</dbReference>
<dbReference type="InterPro" id="IPR036680">
    <property type="entry name" value="SPOR-like_sf"/>
</dbReference>
<name>A0A1M4Z3R6_9BURK</name>
<dbReference type="AlphaFoldDB" id="A0A1M4Z3R6"/>
<organism evidence="4 5">
    <name type="scientific">Lampropedia hyalina DSM 16112</name>
    <dbReference type="NCBI Taxonomy" id="1122156"/>
    <lineage>
        <taxon>Bacteria</taxon>
        <taxon>Pseudomonadati</taxon>
        <taxon>Pseudomonadota</taxon>
        <taxon>Betaproteobacteria</taxon>
        <taxon>Burkholderiales</taxon>
        <taxon>Comamonadaceae</taxon>
        <taxon>Lampropedia</taxon>
    </lineage>
</organism>